<reference evidence="2" key="1">
    <citation type="journal article" date="2019" name="Int. J. Syst. Evol. Microbiol.">
        <title>The Global Catalogue of Microorganisms (GCM) 10K type strain sequencing project: providing services to taxonomists for standard genome sequencing and annotation.</title>
        <authorList>
            <consortium name="The Broad Institute Genomics Platform"/>
            <consortium name="The Broad Institute Genome Sequencing Center for Infectious Disease"/>
            <person name="Wu L."/>
            <person name="Ma J."/>
        </authorList>
    </citation>
    <scope>NUCLEOTIDE SEQUENCE [LARGE SCALE GENOMIC DNA]</scope>
    <source>
        <strain evidence="2">NBRC 112416</strain>
    </source>
</reference>
<name>A0ABQ5W4H5_9HYPH</name>
<dbReference type="InterPro" id="IPR015001">
    <property type="entry name" value="DUF1850"/>
</dbReference>
<dbReference type="EMBL" id="BSNS01000009">
    <property type="protein sequence ID" value="GLQ54753.1"/>
    <property type="molecule type" value="Genomic_DNA"/>
</dbReference>
<dbReference type="RefSeq" id="WP_284340200.1">
    <property type="nucleotide sequence ID" value="NZ_BSNS01000009.1"/>
</dbReference>
<protein>
    <recommendedName>
        <fullName evidence="3">DUF1850 domain-containing protein</fullName>
    </recommendedName>
</protein>
<comment type="caution">
    <text evidence="1">The sequence shown here is derived from an EMBL/GenBank/DDBJ whole genome shotgun (WGS) entry which is preliminary data.</text>
</comment>
<dbReference type="Proteomes" id="UP001156691">
    <property type="component" value="Unassembled WGS sequence"/>
</dbReference>
<gene>
    <name evidence="1" type="ORF">GCM10010862_20120</name>
</gene>
<accession>A0ABQ5W4H5</accession>
<keyword evidence="2" id="KW-1185">Reference proteome</keyword>
<evidence type="ECO:0000313" key="2">
    <source>
        <dbReference type="Proteomes" id="UP001156691"/>
    </source>
</evidence>
<organism evidence="1 2">
    <name type="scientific">Devosia nitrariae</name>
    <dbReference type="NCBI Taxonomy" id="2071872"/>
    <lineage>
        <taxon>Bacteria</taxon>
        <taxon>Pseudomonadati</taxon>
        <taxon>Pseudomonadota</taxon>
        <taxon>Alphaproteobacteria</taxon>
        <taxon>Hyphomicrobiales</taxon>
        <taxon>Devosiaceae</taxon>
        <taxon>Devosia</taxon>
    </lineage>
</organism>
<dbReference type="Pfam" id="PF08905">
    <property type="entry name" value="DUF1850"/>
    <property type="match status" value="1"/>
</dbReference>
<sequence length="131" mass="14006">MSEPLCILTAGKVLTLAVSAFTLSWTHTVERTQWWEQWQVLEGGLKVTQAKVQGSGAGIEPPENATSTGDGWIYEPTVPPVEQLVLAASGAGHSVWRLCADNQCLTLGAQSSDPIKLWTGENGACAARQRS</sequence>
<proteinExistence type="predicted"/>
<evidence type="ECO:0008006" key="3">
    <source>
        <dbReference type="Google" id="ProtNLM"/>
    </source>
</evidence>
<evidence type="ECO:0000313" key="1">
    <source>
        <dbReference type="EMBL" id="GLQ54753.1"/>
    </source>
</evidence>